<evidence type="ECO:0000256" key="7">
    <source>
        <dbReference type="SAM" id="MobiDB-lite"/>
    </source>
</evidence>
<keyword evidence="5" id="KW-0804">Transcription</keyword>
<dbReference type="InterPro" id="IPR005574">
    <property type="entry name" value="Rpb4/RPC9"/>
</dbReference>
<evidence type="ECO:0000313" key="9">
    <source>
        <dbReference type="EMBL" id="KAK4405755.1"/>
    </source>
</evidence>
<feature type="domain" description="RNA polymerase Rpb4/RPC9 core" evidence="8">
    <location>
        <begin position="137"/>
        <end position="256"/>
    </location>
</feature>
<dbReference type="EMBL" id="JACGWL010000003">
    <property type="protein sequence ID" value="KAK4405755.1"/>
    <property type="molecule type" value="Genomic_DNA"/>
</dbReference>
<keyword evidence="6" id="KW-0539">Nucleus</keyword>
<evidence type="ECO:0000256" key="5">
    <source>
        <dbReference type="ARBA" id="ARBA00023163"/>
    </source>
</evidence>
<dbReference type="PANTHER" id="PTHR15561">
    <property type="entry name" value="CALCITONIN GENE-RELATED PEPTIDE-RECEPTOR COMPONENT PROTEIN"/>
    <property type="match status" value="1"/>
</dbReference>
<gene>
    <name evidence="9" type="ORF">Sango_0582000</name>
</gene>
<dbReference type="GO" id="GO:0000166">
    <property type="term" value="F:nucleotide binding"/>
    <property type="evidence" value="ECO:0007669"/>
    <property type="project" value="InterPro"/>
</dbReference>
<keyword evidence="4 9" id="KW-0240">DNA-directed RNA polymerase</keyword>
<dbReference type="GO" id="GO:0006384">
    <property type="term" value="P:transcription initiation at RNA polymerase III promoter"/>
    <property type="evidence" value="ECO:0007669"/>
    <property type="project" value="InterPro"/>
</dbReference>
<dbReference type="InterPro" id="IPR006590">
    <property type="entry name" value="RNA_pol_Rpb4/RPC9_core"/>
</dbReference>
<evidence type="ECO:0000313" key="10">
    <source>
        <dbReference type="Proteomes" id="UP001289374"/>
    </source>
</evidence>
<dbReference type="AlphaFoldDB" id="A0AAE2C1X9"/>
<keyword evidence="10" id="KW-1185">Reference proteome</keyword>
<comment type="subcellular location">
    <subcellularLocation>
        <location evidence="1">Nucleus</location>
    </subcellularLocation>
</comment>
<reference evidence="9" key="1">
    <citation type="submission" date="2020-06" db="EMBL/GenBank/DDBJ databases">
        <authorList>
            <person name="Li T."/>
            <person name="Hu X."/>
            <person name="Zhang T."/>
            <person name="Song X."/>
            <person name="Zhang H."/>
            <person name="Dai N."/>
            <person name="Sheng W."/>
            <person name="Hou X."/>
            <person name="Wei L."/>
        </authorList>
    </citation>
    <scope>NUCLEOTIDE SEQUENCE</scope>
    <source>
        <strain evidence="9">K16</strain>
        <tissue evidence="9">Leaf</tissue>
    </source>
</reference>
<evidence type="ECO:0000256" key="6">
    <source>
        <dbReference type="ARBA" id="ARBA00023242"/>
    </source>
</evidence>
<name>A0AAE2C1X9_9LAMI</name>
<sequence length="275" mass="30400">MRAGDQPLYIGSETSSPLSAKTILCVLCAKIGGKLVYQSTKKRASGPKCPVTGKRILGYEEPLGSWRSVGKQQPLKHWKAANSSSLNTSFKPFKPEPPFKLYAEALNVKLSSNLLGTTLPNRRPDCSLFTDSRVKNRLEHNAGALTNFEVLDVLKSRGAGKDPTRVIASVSPSEFKVGGFDYLEQTPACNQTRDIIHKFVDECKKFDLAKAEILNVVNMRPSSAVEVYTIIEECDSRMEEKIDDFVEMILQVLPPHPSQAEPNEESGEGKEETVQ</sequence>
<dbReference type="InterPro" id="IPR038324">
    <property type="entry name" value="Rpb4/RPC9_sf"/>
</dbReference>
<dbReference type="Gene3D" id="1.20.1250.40">
    <property type="match status" value="1"/>
</dbReference>
<dbReference type="SUPFAM" id="SSF47819">
    <property type="entry name" value="HRDC-like"/>
    <property type="match status" value="1"/>
</dbReference>
<dbReference type="PANTHER" id="PTHR15561:SF0">
    <property type="entry name" value="DNA-DIRECTED RNA POLYMERASE III SUBUNIT RPC9"/>
    <property type="match status" value="1"/>
</dbReference>
<comment type="similarity">
    <text evidence="2">Belongs to the eukaryotic RPC9 RNA polymerase subunit family.</text>
</comment>
<protein>
    <recommendedName>
        <fullName evidence="3">DNA-directed RNA polymerase III subunit RPC9</fullName>
    </recommendedName>
</protein>
<evidence type="ECO:0000256" key="1">
    <source>
        <dbReference type="ARBA" id="ARBA00004123"/>
    </source>
</evidence>
<dbReference type="GO" id="GO:0005666">
    <property type="term" value="C:RNA polymerase III complex"/>
    <property type="evidence" value="ECO:0007669"/>
    <property type="project" value="InterPro"/>
</dbReference>
<evidence type="ECO:0000256" key="2">
    <source>
        <dbReference type="ARBA" id="ARBA00006898"/>
    </source>
</evidence>
<feature type="region of interest" description="Disordered" evidence="7">
    <location>
        <begin position="254"/>
        <end position="275"/>
    </location>
</feature>
<proteinExistence type="inferred from homology"/>
<dbReference type="SMART" id="SM00657">
    <property type="entry name" value="RPOL4c"/>
    <property type="match status" value="1"/>
</dbReference>
<dbReference type="InterPro" id="IPR010997">
    <property type="entry name" value="HRDC-like_sf"/>
</dbReference>
<dbReference type="Proteomes" id="UP001289374">
    <property type="component" value="Unassembled WGS sequence"/>
</dbReference>
<evidence type="ECO:0000256" key="4">
    <source>
        <dbReference type="ARBA" id="ARBA00022478"/>
    </source>
</evidence>
<accession>A0AAE2C1X9</accession>
<evidence type="ECO:0000259" key="8">
    <source>
        <dbReference type="SMART" id="SM00657"/>
    </source>
</evidence>
<comment type="caution">
    <text evidence="9">The sequence shown here is derived from an EMBL/GenBank/DDBJ whole genome shotgun (WGS) entry which is preliminary data.</text>
</comment>
<reference evidence="9" key="2">
    <citation type="journal article" date="2024" name="Plant">
        <title>Genomic evolution and insights into agronomic trait innovations of Sesamum species.</title>
        <authorList>
            <person name="Miao H."/>
            <person name="Wang L."/>
            <person name="Qu L."/>
            <person name="Liu H."/>
            <person name="Sun Y."/>
            <person name="Le M."/>
            <person name="Wang Q."/>
            <person name="Wei S."/>
            <person name="Zheng Y."/>
            <person name="Lin W."/>
            <person name="Duan Y."/>
            <person name="Cao H."/>
            <person name="Xiong S."/>
            <person name="Wang X."/>
            <person name="Wei L."/>
            <person name="Li C."/>
            <person name="Ma Q."/>
            <person name="Ju M."/>
            <person name="Zhao R."/>
            <person name="Li G."/>
            <person name="Mu C."/>
            <person name="Tian Q."/>
            <person name="Mei H."/>
            <person name="Zhang T."/>
            <person name="Gao T."/>
            <person name="Zhang H."/>
        </authorList>
    </citation>
    <scope>NUCLEOTIDE SEQUENCE</scope>
    <source>
        <strain evidence="9">K16</strain>
    </source>
</reference>
<evidence type="ECO:0000256" key="3">
    <source>
        <dbReference type="ARBA" id="ARBA00016672"/>
    </source>
</evidence>
<dbReference type="Pfam" id="PF03874">
    <property type="entry name" value="RNA_pol_Rpb4"/>
    <property type="match status" value="1"/>
</dbReference>
<organism evidence="9 10">
    <name type="scientific">Sesamum angolense</name>
    <dbReference type="NCBI Taxonomy" id="2727404"/>
    <lineage>
        <taxon>Eukaryota</taxon>
        <taxon>Viridiplantae</taxon>
        <taxon>Streptophyta</taxon>
        <taxon>Embryophyta</taxon>
        <taxon>Tracheophyta</taxon>
        <taxon>Spermatophyta</taxon>
        <taxon>Magnoliopsida</taxon>
        <taxon>eudicotyledons</taxon>
        <taxon>Gunneridae</taxon>
        <taxon>Pentapetalae</taxon>
        <taxon>asterids</taxon>
        <taxon>lamiids</taxon>
        <taxon>Lamiales</taxon>
        <taxon>Pedaliaceae</taxon>
        <taxon>Sesamum</taxon>
    </lineage>
</organism>
<dbReference type="InterPro" id="IPR038846">
    <property type="entry name" value="RPC9"/>
</dbReference>